<dbReference type="PANTHER" id="PTHR33164:SF58">
    <property type="entry name" value="DNA-BINDING TRANSCRIPTIONAL REPRESSOR SCOC"/>
    <property type="match status" value="1"/>
</dbReference>
<dbReference type="InterPro" id="IPR039422">
    <property type="entry name" value="MarR/SlyA-like"/>
</dbReference>
<dbReference type="RefSeq" id="WP_257528864.1">
    <property type="nucleotide sequence ID" value="NZ_JANKAS010000001.1"/>
</dbReference>
<dbReference type="InterPro" id="IPR000835">
    <property type="entry name" value="HTH_MarR-typ"/>
</dbReference>
<dbReference type="AlphaFoldDB" id="A0AAE3HF74"/>
<comment type="caution">
    <text evidence="2">The sequence shown here is derived from an EMBL/GenBank/DDBJ whole genome shotgun (WGS) entry which is preliminary data.</text>
</comment>
<dbReference type="Gene3D" id="1.10.10.10">
    <property type="entry name" value="Winged helix-like DNA-binding domain superfamily/Winged helix DNA-binding domain"/>
    <property type="match status" value="1"/>
</dbReference>
<reference evidence="2" key="1">
    <citation type="submission" date="2022-07" db="EMBL/GenBank/DDBJ databases">
        <title>Enhanced cultured diversity of the mouse gut microbiota enables custom-made synthetic communities.</title>
        <authorList>
            <person name="Afrizal A."/>
        </authorList>
    </citation>
    <scope>NUCLEOTIDE SEQUENCE</scope>
    <source>
        <strain evidence="2">DSM 28593</strain>
    </source>
</reference>
<dbReference type="GO" id="GO:0006950">
    <property type="term" value="P:response to stress"/>
    <property type="evidence" value="ECO:0007669"/>
    <property type="project" value="TreeGrafter"/>
</dbReference>
<dbReference type="SUPFAM" id="SSF46785">
    <property type="entry name" value="Winged helix' DNA-binding domain"/>
    <property type="match status" value="1"/>
</dbReference>
<dbReference type="Proteomes" id="UP001205748">
    <property type="component" value="Unassembled WGS sequence"/>
</dbReference>
<evidence type="ECO:0000313" key="3">
    <source>
        <dbReference type="Proteomes" id="UP001205748"/>
    </source>
</evidence>
<feature type="domain" description="HTH marR-type" evidence="1">
    <location>
        <begin position="13"/>
        <end position="145"/>
    </location>
</feature>
<organism evidence="2 3">
    <name type="scientific">Irregularibacter muris</name>
    <dbReference type="NCBI Taxonomy" id="1796619"/>
    <lineage>
        <taxon>Bacteria</taxon>
        <taxon>Bacillati</taxon>
        <taxon>Bacillota</taxon>
        <taxon>Clostridia</taxon>
        <taxon>Eubacteriales</taxon>
        <taxon>Eubacteriaceae</taxon>
        <taxon>Irregularibacter</taxon>
    </lineage>
</organism>
<keyword evidence="3" id="KW-1185">Reference proteome</keyword>
<dbReference type="PROSITE" id="PS50995">
    <property type="entry name" value="HTH_MARR_2"/>
    <property type="match status" value="1"/>
</dbReference>
<dbReference type="InterPro" id="IPR036388">
    <property type="entry name" value="WH-like_DNA-bd_sf"/>
</dbReference>
<dbReference type="SMART" id="SM00347">
    <property type="entry name" value="HTH_MARR"/>
    <property type="match status" value="1"/>
</dbReference>
<sequence length="155" mass="18476">MKELEKLDDIDKRYRIFGTIFLLSNKLETIGNSFLDELTTKQWFFMLTLTTFFESPPTLSQLANQMGTSHQNSKQLAIRLQEKGFLTIKKDERDNRVLRIFSTKKIEEYVKTRQNKDDNFIEDFFRGLKNSEVQELDKILFKLMDNIYDIEEELS</sequence>
<accession>A0AAE3HF74</accession>
<name>A0AAE3HF74_9FIRM</name>
<evidence type="ECO:0000259" key="1">
    <source>
        <dbReference type="PROSITE" id="PS50995"/>
    </source>
</evidence>
<gene>
    <name evidence="2" type="ORF">NSA47_00445</name>
</gene>
<dbReference type="PANTHER" id="PTHR33164">
    <property type="entry name" value="TRANSCRIPTIONAL REGULATOR, MARR FAMILY"/>
    <property type="match status" value="1"/>
</dbReference>
<dbReference type="EMBL" id="JANKAS010000001">
    <property type="protein sequence ID" value="MCR1897458.1"/>
    <property type="molecule type" value="Genomic_DNA"/>
</dbReference>
<dbReference type="GO" id="GO:0003700">
    <property type="term" value="F:DNA-binding transcription factor activity"/>
    <property type="evidence" value="ECO:0007669"/>
    <property type="project" value="InterPro"/>
</dbReference>
<evidence type="ECO:0000313" key="2">
    <source>
        <dbReference type="EMBL" id="MCR1897458.1"/>
    </source>
</evidence>
<dbReference type="InterPro" id="IPR036390">
    <property type="entry name" value="WH_DNA-bd_sf"/>
</dbReference>
<proteinExistence type="predicted"/>
<protein>
    <submittedName>
        <fullName evidence="2">MarR family transcriptional regulator</fullName>
    </submittedName>
</protein>